<dbReference type="PANTHER" id="PTHR30408">
    <property type="entry name" value="TYPE-1 RESTRICTION ENZYME ECOKI SPECIFICITY PROTEIN"/>
    <property type="match status" value="1"/>
</dbReference>
<dbReference type="InterPro" id="IPR000055">
    <property type="entry name" value="Restrct_endonuc_typeI_TRD"/>
</dbReference>
<evidence type="ECO:0000256" key="3">
    <source>
        <dbReference type="ARBA" id="ARBA00023125"/>
    </source>
</evidence>
<dbReference type="AlphaFoldDB" id="A0A375A682"/>
<feature type="domain" description="Type I restriction modification DNA specificity" evidence="5">
    <location>
        <begin position="3"/>
        <end position="181"/>
    </location>
</feature>
<dbReference type="PANTHER" id="PTHR30408:SF12">
    <property type="entry name" value="TYPE I RESTRICTION ENZYME MJAVIII SPECIFICITY SUBUNIT"/>
    <property type="match status" value="1"/>
</dbReference>
<dbReference type="InterPro" id="IPR052021">
    <property type="entry name" value="Type-I_RS_S_subunit"/>
</dbReference>
<keyword evidence="4" id="KW-0175">Coiled coil</keyword>
<dbReference type="SUPFAM" id="SSF116734">
    <property type="entry name" value="DNA methylase specificity domain"/>
    <property type="match status" value="2"/>
</dbReference>
<evidence type="ECO:0000256" key="2">
    <source>
        <dbReference type="ARBA" id="ARBA00022747"/>
    </source>
</evidence>
<organism evidence="6 7">
    <name type="scientific">Dickeya aquatica</name>
    <dbReference type="NCBI Taxonomy" id="1401087"/>
    <lineage>
        <taxon>Bacteria</taxon>
        <taxon>Pseudomonadati</taxon>
        <taxon>Pseudomonadota</taxon>
        <taxon>Gammaproteobacteria</taxon>
        <taxon>Enterobacterales</taxon>
        <taxon>Pectobacteriaceae</taxon>
        <taxon>Dickeya</taxon>
    </lineage>
</organism>
<dbReference type="GO" id="GO:0009035">
    <property type="term" value="F:type I site-specific deoxyribonuclease activity"/>
    <property type="evidence" value="ECO:0007669"/>
    <property type="project" value="UniProtKB-EC"/>
</dbReference>
<dbReference type="InterPro" id="IPR044946">
    <property type="entry name" value="Restrct_endonuc_typeI_TRD_sf"/>
</dbReference>
<keyword evidence="7" id="KW-1185">Reference proteome</keyword>
<keyword evidence="3" id="KW-0238">DNA-binding</keyword>
<evidence type="ECO:0000256" key="4">
    <source>
        <dbReference type="SAM" id="Coils"/>
    </source>
</evidence>
<evidence type="ECO:0000313" key="6">
    <source>
        <dbReference type="EMBL" id="SLM61598.1"/>
    </source>
</evidence>
<dbReference type="KEGG" id="daq:DAQ1742_00503"/>
<feature type="coiled-coil region" evidence="4">
    <location>
        <begin position="345"/>
        <end position="379"/>
    </location>
</feature>
<reference evidence="6 7" key="1">
    <citation type="submission" date="2016-09" db="EMBL/GenBank/DDBJ databases">
        <authorList>
            <person name="Reverchon S."/>
            <person name="Nasser W."/>
            <person name="Leonard S."/>
            <person name="Brochier C."/>
            <person name="Duprey A."/>
        </authorList>
    </citation>
    <scope>NUCLEOTIDE SEQUENCE [LARGE SCALE GENOMIC DNA]</scope>
    <source>
        <strain evidence="6 7">174/2</strain>
    </source>
</reference>
<protein>
    <submittedName>
        <fullName evidence="6">Type I restriction-modification system, specificity subunit S</fullName>
        <ecNumber evidence="6">3.1.21.3</ecNumber>
    </submittedName>
</protein>
<dbReference type="GO" id="GO:0009307">
    <property type="term" value="P:DNA restriction-modification system"/>
    <property type="evidence" value="ECO:0007669"/>
    <property type="project" value="UniProtKB-KW"/>
</dbReference>
<comment type="similarity">
    <text evidence="1">Belongs to the type-I restriction system S methylase family.</text>
</comment>
<dbReference type="Proteomes" id="UP000294820">
    <property type="component" value="Chromosome 1"/>
</dbReference>
<evidence type="ECO:0000313" key="7">
    <source>
        <dbReference type="Proteomes" id="UP000294820"/>
    </source>
</evidence>
<feature type="domain" description="Type I restriction modification DNA specificity" evidence="5">
    <location>
        <begin position="209"/>
        <end position="364"/>
    </location>
</feature>
<keyword evidence="2" id="KW-0680">Restriction system</keyword>
<dbReference type="REBASE" id="265395">
    <property type="entry name" value="S.Daq1742ORF502P"/>
</dbReference>
<dbReference type="EMBL" id="LT615367">
    <property type="protein sequence ID" value="SLM61598.1"/>
    <property type="molecule type" value="Genomic_DNA"/>
</dbReference>
<dbReference type="CDD" id="cd17261">
    <property type="entry name" value="RMtype1_S_EcoKI-TRD2-CR2_like"/>
    <property type="match status" value="1"/>
</dbReference>
<name>A0A375A682_9GAMM</name>
<gene>
    <name evidence="6" type="ORF">DAQ1742_00503</name>
</gene>
<sequence length="385" mass="43931">MVPKGWEKKYLKDILSGPIRNGFSPVASDKETGFWILSLGSLGDEGINVTEIKPVEPIDRVLQTQLSHGDFLVSRSNTPDKVGRSIRFQGEIENCSYPDLMMKFRIDENKAEPEFIEQKLKNSDVRSYFTSCAAGSSATMVKINKGILEKTPLLLPNIKEQKKIAHILSTWDKAITTTEKLLANSQQQKKALMQELLTGKKRLPGFSGKWDDFYLGDIARITTGSSNRQDSYLYGKYTFFDRSEDVRSSDRYLFDCEAIIVPGEGQDFIPKYFSGKFDLHQRTYAIMDFPTCDGKFLFYIIHFFRGHFLSQAVGSTVKSLRLPMFQKMRLHLPTLIEQKKIATTLSIADQEIETLKQKLNHLKQEKKALMQQLLTGKRRVKTEAA</sequence>
<accession>A0A375A682</accession>
<proteinExistence type="inferred from homology"/>
<evidence type="ECO:0000256" key="1">
    <source>
        <dbReference type="ARBA" id="ARBA00010923"/>
    </source>
</evidence>
<dbReference type="Gene3D" id="1.10.287.1120">
    <property type="entry name" value="Bipartite methylase S protein"/>
    <property type="match status" value="1"/>
</dbReference>
<dbReference type="GO" id="GO:0003677">
    <property type="term" value="F:DNA binding"/>
    <property type="evidence" value="ECO:0007669"/>
    <property type="project" value="UniProtKB-KW"/>
</dbReference>
<keyword evidence="6" id="KW-0378">Hydrolase</keyword>
<dbReference type="RefSeq" id="WP_035339544.1">
    <property type="nucleotide sequence ID" value="NZ_LT615367.1"/>
</dbReference>
<dbReference type="Gene3D" id="3.90.220.20">
    <property type="entry name" value="DNA methylase specificity domains"/>
    <property type="match status" value="2"/>
</dbReference>
<evidence type="ECO:0000259" key="5">
    <source>
        <dbReference type="Pfam" id="PF01420"/>
    </source>
</evidence>
<dbReference type="Pfam" id="PF01420">
    <property type="entry name" value="Methylase_S"/>
    <property type="match status" value="2"/>
</dbReference>
<dbReference type="EC" id="3.1.21.3" evidence="6"/>